<sequence length="105" mass="11865">MDEDATLKEMDCTSMKTLHFVAGLQDPSLREIGLRMLRRLYTRAEDAAPLTIEDLVAECESITALKVDNANMEASHDVHAVQKKKVKNLLSSYHETVFEEIEEDA</sequence>
<dbReference type="WBParaSite" id="HCON_00131510-00001">
    <property type="protein sequence ID" value="HCON_00131510-00001"/>
    <property type="gene ID" value="HCON_00131510"/>
</dbReference>
<reference evidence="2" key="1">
    <citation type="submission" date="2020-12" db="UniProtKB">
        <authorList>
            <consortium name="WormBaseParasite"/>
        </authorList>
    </citation>
    <scope>IDENTIFICATION</scope>
    <source>
        <strain evidence="2">MHco3</strain>
    </source>
</reference>
<organism evidence="1 2">
    <name type="scientific">Haemonchus contortus</name>
    <name type="common">Barber pole worm</name>
    <dbReference type="NCBI Taxonomy" id="6289"/>
    <lineage>
        <taxon>Eukaryota</taxon>
        <taxon>Metazoa</taxon>
        <taxon>Ecdysozoa</taxon>
        <taxon>Nematoda</taxon>
        <taxon>Chromadorea</taxon>
        <taxon>Rhabditida</taxon>
        <taxon>Rhabditina</taxon>
        <taxon>Rhabditomorpha</taxon>
        <taxon>Strongyloidea</taxon>
        <taxon>Trichostrongylidae</taxon>
        <taxon>Haemonchus</taxon>
    </lineage>
</organism>
<name>A0A7I4YRI1_HAECO</name>
<dbReference type="OrthoDB" id="5868148at2759"/>
<dbReference type="Proteomes" id="UP000025227">
    <property type="component" value="Unplaced"/>
</dbReference>
<keyword evidence="1" id="KW-1185">Reference proteome</keyword>
<proteinExistence type="predicted"/>
<evidence type="ECO:0000313" key="2">
    <source>
        <dbReference type="WBParaSite" id="HCON_00131510-00001"/>
    </source>
</evidence>
<evidence type="ECO:0000313" key="1">
    <source>
        <dbReference type="Proteomes" id="UP000025227"/>
    </source>
</evidence>
<protein>
    <submittedName>
        <fullName evidence="2">SCD domain-containing protein</fullName>
    </submittedName>
</protein>
<dbReference type="AlphaFoldDB" id="A0A7I4YRI1"/>
<accession>A0A7I4YRI1</accession>